<evidence type="ECO:0000313" key="4">
    <source>
        <dbReference type="Proteomes" id="UP000265180"/>
    </source>
</evidence>
<dbReference type="Pfam" id="PF24626">
    <property type="entry name" value="SH3_Tf2-1"/>
    <property type="match status" value="1"/>
</dbReference>
<dbReference type="Proteomes" id="UP000265180">
    <property type="component" value="Chromosome 4"/>
</dbReference>
<reference evidence="3" key="3">
    <citation type="submission" date="2025-08" db="UniProtKB">
        <authorList>
            <consortium name="Ensembl"/>
        </authorList>
    </citation>
    <scope>IDENTIFICATION</scope>
    <source>
        <strain evidence="3">HNI</strain>
    </source>
</reference>
<organism evidence="3 4">
    <name type="scientific">Oryzias latipes</name>
    <name type="common">Japanese rice fish</name>
    <name type="synonym">Japanese killifish</name>
    <dbReference type="NCBI Taxonomy" id="8090"/>
    <lineage>
        <taxon>Eukaryota</taxon>
        <taxon>Metazoa</taxon>
        <taxon>Chordata</taxon>
        <taxon>Craniata</taxon>
        <taxon>Vertebrata</taxon>
        <taxon>Euteleostomi</taxon>
        <taxon>Actinopterygii</taxon>
        <taxon>Neopterygii</taxon>
        <taxon>Teleostei</taxon>
        <taxon>Neoteleostei</taxon>
        <taxon>Acanthomorphata</taxon>
        <taxon>Ovalentaria</taxon>
        <taxon>Atherinomorphae</taxon>
        <taxon>Beloniformes</taxon>
        <taxon>Adrianichthyidae</taxon>
        <taxon>Oryziinae</taxon>
        <taxon>Oryzias</taxon>
    </lineage>
</organism>
<name>A0A3P9L3I1_ORYLA</name>
<dbReference type="InterPro" id="IPR000953">
    <property type="entry name" value="Chromo/chromo_shadow_dom"/>
</dbReference>
<dbReference type="InterPro" id="IPR036397">
    <property type="entry name" value="RNaseH_sf"/>
</dbReference>
<sequence>MTHPASWSTHLPWIEYSHNSLVSSATGLSPFMASNGYQPPLFPSQERAVAVPSVQDHLRRARRVWHEARAALSRTASRNRALADRRRVPAPDYKPGQKVWLSTRDIPLQCESRKLSPRFIGPFEIDRVINPSVVRLKLPASMHIHPSFHVSLLKPVSCSVFSPLAEPPPPALVVDDHPAFPVRCLLDVRRRGRGLQYLVDWEGYGPEERSWVPRSFILSPALFDDFYARHPDRPGRPPGGVP</sequence>
<proteinExistence type="predicted"/>
<accession>A0A3P9L3I1</accession>
<dbReference type="Ensembl" id="ENSORLT00020023179.1">
    <property type="protein sequence ID" value="ENSORLP00020015221.1"/>
    <property type="gene ID" value="ENSORLG00020016218.1"/>
</dbReference>
<dbReference type="InterPro" id="IPR023780">
    <property type="entry name" value="Chromo_domain"/>
</dbReference>
<dbReference type="Gene3D" id="2.40.50.40">
    <property type="match status" value="1"/>
</dbReference>
<dbReference type="SUPFAM" id="SSF54160">
    <property type="entry name" value="Chromo domain-like"/>
    <property type="match status" value="1"/>
</dbReference>
<reference evidence="3 4" key="2">
    <citation type="submission" date="2017-04" db="EMBL/GenBank/DDBJ databases">
        <title>CpG methylation of centromeres and impact of large insertions on vertebrate speciation.</title>
        <authorList>
            <person name="Ichikawa K."/>
            <person name="Yoshimura J."/>
            <person name="Morishita S."/>
        </authorList>
    </citation>
    <scope>NUCLEOTIDE SEQUENCE</scope>
    <source>
        <strain evidence="3 4">HNI</strain>
    </source>
</reference>
<dbReference type="GO" id="GO:0005634">
    <property type="term" value="C:nucleus"/>
    <property type="evidence" value="ECO:0007669"/>
    <property type="project" value="UniProtKB-SubCell"/>
</dbReference>
<dbReference type="InterPro" id="IPR056924">
    <property type="entry name" value="SH3_Tf2-1"/>
</dbReference>
<evidence type="ECO:0000313" key="3">
    <source>
        <dbReference type="Ensembl" id="ENSORLP00020015221.1"/>
    </source>
</evidence>
<dbReference type="PROSITE" id="PS50013">
    <property type="entry name" value="CHROMO_2"/>
    <property type="match status" value="1"/>
</dbReference>
<dbReference type="PANTHER" id="PTHR45835:SF99">
    <property type="entry name" value="CHROMO DOMAIN-CONTAINING PROTEIN-RELATED"/>
    <property type="match status" value="1"/>
</dbReference>
<dbReference type="PANTHER" id="PTHR45835">
    <property type="entry name" value="YALI0A06105P"/>
    <property type="match status" value="1"/>
</dbReference>
<evidence type="ECO:0000256" key="1">
    <source>
        <dbReference type="ARBA" id="ARBA00004123"/>
    </source>
</evidence>
<reference key="1">
    <citation type="journal article" date="2007" name="Nature">
        <title>The medaka draft genome and insights into vertebrate genome evolution.</title>
        <authorList>
            <person name="Kasahara M."/>
            <person name="Naruse K."/>
            <person name="Sasaki S."/>
            <person name="Nakatani Y."/>
            <person name="Qu W."/>
            <person name="Ahsan B."/>
            <person name="Yamada T."/>
            <person name="Nagayasu Y."/>
            <person name="Doi K."/>
            <person name="Kasai Y."/>
            <person name="Jindo T."/>
            <person name="Kobayashi D."/>
            <person name="Shimada A."/>
            <person name="Toyoda A."/>
            <person name="Kuroki Y."/>
            <person name="Fujiyama A."/>
            <person name="Sasaki T."/>
            <person name="Shimizu A."/>
            <person name="Asakawa S."/>
            <person name="Shimizu N."/>
            <person name="Hashimoto S."/>
            <person name="Yang J."/>
            <person name="Lee Y."/>
            <person name="Matsushima K."/>
            <person name="Sugano S."/>
            <person name="Sakaizumi M."/>
            <person name="Narita T."/>
            <person name="Ohishi K."/>
            <person name="Haga S."/>
            <person name="Ohta F."/>
            <person name="Nomoto H."/>
            <person name="Nogata K."/>
            <person name="Morishita T."/>
            <person name="Endo T."/>
            <person name="Shin-I T."/>
            <person name="Takeda H."/>
            <person name="Morishita S."/>
            <person name="Kohara Y."/>
        </authorList>
    </citation>
    <scope>NUCLEOTIDE SEQUENCE [LARGE SCALE GENOMIC DNA]</scope>
    <source>
        <strain>Hd-rR</strain>
    </source>
</reference>
<dbReference type="Gene3D" id="3.30.420.10">
    <property type="entry name" value="Ribonuclease H-like superfamily/Ribonuclease H"/>
    <property type="match status" value="1"/>
</dbReference>
<reference evidence="3" key="4">
    <citation type="submission" date="2025-09" db="UniProtKB">
        <authorList>
            <consortium name="Ensembl"/>
        </authorList>
    </citation>
    <scope>IDENTIFICATION</scope>
    <source>
        <strain evidence="3">HNI</strain>
    </source>
</reference>
<dbReference type="InterPro" id="IPR016197">
    <property type="entry name" value="Chromo-like_dom_sf"/>
</dbReference>
<dbReference type="AlphaFoldDB" id="A0A3P9L3I1"/>
<comment type="subcellular location">
    <subcellularLocation>
        <location evidence="1">Nucleus</location>
    </subcellularLocation>
</comment>
<dbReference type="GO" id="GO:0003676">
    <property type="term" value="F:nucleic acid binding"/>
    <property type="evidence" value="ECO:0007669"/>
    <property type="project" value="InterPro"/>
</dbReference>
<protein>
    <recommendedName>
        <fullName evidence="2">Chromo domain-containing protein</fullName>
    </recommendedName>
</protein>
<dbReference type="Pfam" id="PF00385">
    <property type="entry name" value="Chromo"/>
    <property type="match status" value="1"/>
</dbReference>
<feature type="domain" description="Chromo" evidence="2">
    <location>
        <begin position="180"/>
        <end position="238"/>
    </location>
</feature>
<evidence type="ECO:0000259" key="2">
    <source>
        <dbReference type="PROSITE" id="PS50013"/>
    </source>
</evidence>
<dbReference type="SMART" id="SM00298">
    <property type="entry name" value="CHROMO"/>
    <property type="match status" value="1"/>
</dbReference>